<name>A0A5J4TUL4_9EUKA</name>
<evidence type="ECO:0000313" key="1">
    <source>
        <dbReference type="EMBL" id="KAA6361954.1"/>
    </source>
</evidence>
<dbReference type="EMBL" id="SNRW01024844">
    <property type="protein sequence ID" value="KAA6361954.1"/>
    <property type="molecule type" value="Genomic_DNA"/>
</dbReference>
<feature type="non-terminal residue" evidence="1">
    <location>
        <position position="51"/>
    </location>
</feature>
<evidence type="ECO:0000313" key="2">
    <source>
        <dbReference type="Proteomes" id="UP000324800"/>
    </source>
</evidence>
<proteinExistence type="predicted"/>
<reference evidence="1 2" key="1">
    <citation type="submission" date="2019-03" db="EMBL/GenBank/DDBJ databases">
        <title>Single cell metagenomics reveals metabolic interactions within the superorganism composed of flagellate Streblomastix strix and complex community of Bacteroidetes bacteria on its surface.</title>
        <authorList>
            <person name="Treitli S.C."/>
            <person name="Kolisko M."/>
            <person name="Husnik F."/>
            <person name="Keeling P."/>
            <person name="Hampl V."/>
        </authorList>
    </citation>
    <scope>NUCLEOTIDE SEQUENCE [LARGE SCALE GENOMIC DNA]</scope>
    <source>
        <strain evidence="1">ST1C</strain>
    </source>
</reference>
<dbReference type="Proteomes" id="UP000324800">
    <property type="component" value="Unassembled WGS sequence"/>
</dbReference>
<comment type="caution">
    <text evidence="1">The sequence shown here is derived from an EMBL/GenBank/DDBJ whole genome shotgun (WGS) entry which is preliminary data.</text>
</comment>
<protein>
    <submittedName>
        <fullName evidence="1">Uncharacterized protein</fullName>
    </submittedName>
</protein>
<sequence>MSNVFSGYCSIALQQYPHNAKTLEDRSALRLDLLLAFPLLVGGQCHKILLK</sequence>
<organism evidence="1 2">
    <name type="scientific">Streblomastix strix</name>
    <dbReference type="NCBI Taxonomy" id="222440"/>
    <lineage>
        <taxon>Eukaryota</taxon>
        <taxon>Metamonada</taxon>
        <taxon>Preaxostyla</taxon>
        <taxon>Oxymonadida</taxon>
        <taxon>Streblomastigidae</taxon>
        <taxon>Streblomastix</taxon>
    </lineage>
</organism>
<accession>A0A5J4TUL4</accession>
<gene>
    <name evidence="1" type="ORF">EZS28_042519</name>
</gene>
<dbReference type="AlphaFoldDB" id="A0A5J4TUL4"/>